<dbReference type="CDD" id="cd15800">
    <property type="entry name" value="PMEI-like_2"/>
    <property type="match status" value="1"/>
</dbReference>
<accession>A0A5J9UAT0</accession>
<dbReference type="NCBIfam" id="TIGR01614">
    <property type="entry name" value="PME_inhib"/>
    <property type="match status" value="1"/>
</dbReference>
<name>A0A5J9UAT0_9POAL</name>
<reference evidence="3 4" key="1">
    <citation type="journal article" date="2019" name="Sci. Rep.">
        <title>A high-quality genome of Eragrostis curvula grass provides insights into Poaceae evolution and supports new strategies to enhance forage quality.</title>
        <authorList>
            <person name="Carballo J."/>
            <person name="Santos B.A.C.M."/>
            <person name="Zappacosta D."/>
            <person name="Garbus I."/>
            <person name="Selva J.P."/>
            <person name="Gallo C.A."/>
            <person name="Diaz A."/>
            <person name="Albertini E."/>
            <person name="Caccamo M."/>
            <person name="Echenique V."/>
        </authorList>
    </citation>
    <scope>NUCLEOTIDE SEQUENCE [LARGE SCALE GENOMIC DNA]</scope>
    <source>
        <strain evidence="4">cv. Victoria</strain>
        <tissue evidence="3">Leaf</tissue>
    </source>
</reference>
<feature type="chain" id="PRO_5023867243" description="Pectinesterase inhibitor domain-containing protein" evidence="1">
    <location>
        <begin position="17"/>
        <end position="159"/>
    </location>
</feature>
<sequence>MARFIVASLILVAVTCRSSIRTMCRSLTKLPGVTTPRDLLEAAVRVTITKAKQAKRRVDTYAASYHGGNPMVSMLLLETCSQAYGSVADSLVETQRLIDRHASNAELNRQLSYVTTDALDCNNAFDERPEIVSPFPGTVRNVYRLADNILNIAYAIKQV</sequence>
<organism evidence="3 4">
    <name type="scientific">Eragrostis curvula</name>
    <name type="common">weeping love grass</name>
    <dbReference type="NCBI Taxonomy" id="38414"/>
    <lineage>
        <taxon>Eukaryota</taxon>
        <taxon>Viridiplantae</taxon>
        <taxon>Streptophyta</taxon>
        <taxon>Embryophyta</taxon>
        <taxon>Tracheophyta</taxon>
        <taxon>Spermatophyta</taxon>
        <taxon>Magnoliopsida</taxon>
        <taxon>Liliopsida</taxon>
        <taxon>Poales</taxon>
        <taxon>Poaceae</taxon>
        <taxon>PACMAD clade</taxon>
        <taxon>Chloridoideae</taxon>
        <taxon>Eragrostideae</taxon>
        <taxon>Eragrostidinae</taxon>
        <taxon>Eragrostis</taxon>
    </lineage>
</organism>
<dbReference type="InterPro" id="IPR035513">
    <property type="entry name" value="Invertase/methylesterase_inhib"/>
</dbReference>
<dbReference type="EMBL" id="RWGY01000029">
    <property type="protein sequence ID" value="TVU20408.1"/>
    <property type="molecule type" value="Genomic_DNA"/>
</dbReference>
<dbReference type="GO" id="GO:0004857">
    <property type="term" value="F:enzyme inhibitor activity"/>
    <property type="evidence" value="ECO:0007669"/>
    <property type="project" value="InterPro"/>
</dbReference>
<dbReference type="Proteomes" id="UP000324897">
    <property type="component" value="Chromosome 7"/>
</dbReference>
<evidence type="ECO:0000313" key="4">
    <source>
        <dbReference type="Proteomes" id="UP000324897"/>
    </source>
</evidence>
<dbReference type="InterPro" id="IPR006501">
    <property type="entry name" value="Pectinesterase_inhib_dom"/>
</dbReference>
<dbReference type="Gene3D" id="1.20.140.40">
    <property type="entry name" value="Invertase/pectin methylesterase inhibitor family protein"/>
    <property type="match status" value="1"/>
</dbReference>
<evidence type="ECO:0000259" key="2">
    <source>
        <dbReference type="SMART" id="SM00856"/>
    </source>
</evidence>
<feature type="domain" description="Pectinesterase inhibitor" evidence="2">
    <location>
        <begin position="7"/>
        <end position="152"/>
    </location>
</feature>
<evidence type="ECO:0000256" key="1">
    <source>
        <dbReference type="SAM" id="SignalP"/>
    </source>
</evidence>
<evidence type="ECO:0000313" key="3">
    <source>
        <dbReference type="EMBL" id="TVU20408.1"/>
    </source>
</evidence>
<dbReference type="Gramene" id="TVU20408">
    <property type="protein sequence ID" value="TVU20408"/>
    <property type="gene ID" value="EJB05_36615"/>
</dbReference>
<proteinExistence type="predicted"/>
<feature type="signal peptide" evidence="1">
    <location>
        <begin position="1"/>
        <end position="16"/>
    </location>
</feature>
<keyword evidence="1" id="KW-0732">Signal</keyword>
<dbReference type="OrthoDB" id="665001at2759"/>
<gene>
    <name evidence="3" type="ORF">EJB05_36615</name>
</gene>
<dbReference type="SMART" id="SM00856">
    <property type="entry name" value="PMEI"/>
    <property type="match status" value="1"/>
</dbReference>
<dbReference type="SUPFAM" id="SSF101148">
    <property type="entry name" value="Plant invertase/pectin methylesterase inhibitor"/>
    <property type="match status" value="1"/>
</dbReference>
<comment type="caution">
    <text evidence="3">The sequence shown here is derived from an EMBL/GenBank/DDBJ whole genome shotgun (WGS) entry which is preliminary data.</text>
</comment>
<dbReference type="AlphaFoldDB" id="A0A5J9UAT0"/>
<keyword evidence="4" id="KW-1185">Reference proteome</keyword>
<feature type="non-terminal residue" evidence="3">
    <location>
        <position position="1"/>
    </location>
</feature>
<dbReference type="Pfam" id="PF04043">
    <property type="entry name" value="PMEI"/>
    <property type="match status" value="1"/>
</dbReference>
<protein>
    <recommendedName>
        <fullName evidence="2">Pectinesterase inhibitor domain-containing protein</fullName>
    </recommendedName>
</protein>